<comment type="subcellular location">
    <subcellularLocation>
        <location evidence="1">Cell membrane</location>
        <topology evidence="1">Multi-pass membrane protein</topology>
    </subcellularLocation>
</comment>
<feature type="transmembrane region" description="Helical" evidence="7">
    <location>
        <begin position="409"/>
        <end position="428"/>
    </location>
</feature>
<feature type="transmembrane region" description="Helical" evidence="7">
    <location>
        <begin position="310"/>
        <end position="331"/>
    </location>
</feature>
<keyword evidence="3" id="KW-1003">Cell membrane</keyword>
<dbReference type="InterPro" id="IPR011701">
    <property type="entry name" value="MFS"/>
</dbReference>
<evidence type="ECO:0000256" key="7">
    <source>
        <dbReference type="SAM" id="Phobius"/>
    </source>
</evidence>
<keyword evidence="10" id="KW-1185">Reference proteome</keyword>
<keyword evidence="5 7" id="KW-1133">Transmembrane helix</keyword>
<protein>
    <submittedName>
        <fullName evidence="9">MFS transporter</fullName>
    </submittedName>
</protein>
<evidence type="ECO:0000256" key="3">
    <source>
        <dbReference type="ARBA" id="ARBA00022475"/>
    </source>
</evidence>
<gene>
    <name evidence="9" type="ORF">GMA12_12900</name>
</gene>
<evidence type="ECO:0000313" key="10">
    <source>
        <dbReference type="Proteomes" id="UP000436989"/>
    </source>
</evidence>
<proteinExistence type="predicted"/>
<feature type="transmembrane region" description="Helical" evidence="7">
    <location>
        <begin position="86"/>
        <end position="105"/>
    </location>
</feature>
<reference evidence="9 10" key="1">
    <citation type="submission" date="2019-12" db="EMBL/GenBank/DDBJ databases">
        <authorList>
            <person name="Shi Y."/>
        </authorList>
    </citation>
    <scope>NUCLEOTIDE SEQUENCE [LARGE SCALE GENOMIC DNA]</scope>
    <source>
        <strain evidence="9 10">JCM 17929</strain>
    </source>
</reference>
<dbReference type="InterPro" id="IPR020846">
    <property type="entry name" value="MFS_dom"/>
</dbReference>
<dbReference type="EMBL" id="WOGU01000010">
    <property type="protein sequence ID" value="MUN64026.1"/>
    <property type="molecule type" value="Genomic_DNA"/>
</dbReference>
<keyword evidence="4 7" id="KW-0812">Transmembrane</keyword>
<organism evidence="9 10">
    <name type="scientific">Kocuria sediminis</name>
    <dbReference type="NCBI Taxonomy" id="1038857"/>
    <lineage>
        <taxon>Bacteria</taxon>
        <taxon>Bacillati</taxon>
        <taxon>Actinomycetota</taxon>
        <taxon>Actinomycetes</taxon>
        <taxon>Micrococcales</taxon>
        <taxon>Micrococcaceae</taxon>
        <taxon>Kocuria</taxon>
    </lineage>
</organism>
<feature type="domain" description="Major facilitator superfamily (MFS) profile" evidence="8">
    <location>
        <begin position="20"/>
        <end position="504"/>
    </location>
</feature>
<evidence type="ECO:0000256" key="1">
    <source>
        <dbReference type="ARBA" id="ARBA00004651"/>
    </source>
</evidence>
<feature type="transmembrane region" description="Helical" evidence="7">
    <location>
        <begin position="111"/>
        <end position="132"/>
    </location>
</feature>
<keyword evidence="2" id="KW-0813">Transport</keyword>
<feature type="transmembrane region" description="Helical" evidence="7">
    <location>
        <begin position="144"/>
        <end position="166"/>
    </location>
</feature>
<feature type="transmembrane region" description="Helical" evidence="7">
    <location>
        <begin position="363"/>
        <end position="388"/>
    </location>
</feature>
<dbReference type="Gene3D" id="1.20.1250.20">
    <property type="entry name" value="MFS general substrate transporter like domains"/>
    <property type="match status" value="1"/>
</dbReference>
<dbReference type="GO" id="GO:0005886">
    <property type="term" value="C:plasma membrane"/>
    <property type="evidence" value="ECO:0007669"/>
    <property type="project" value="UniProtKB-SubCell"/>
</dbReference>
<evidence type="ECO:0000256" key="5">
    <source>
        <dbReference type="ARBA" id="ARBA00022989"/>
    </source>
</evidence>
<evidence type="ECO:0000256" key="6">
    <source>
        <dbReference type="ARBA" id="ARBA00023136"/>
    </source>
</evidence>
<sequence length="509" mass="51646">MPSPATTAAPARAGAREWAALVVLMLPVLLISVDNTVLNFALPEISRELRPTGTQLLWMVDAYPLVLAGLLVPMGSLGDRVGRRRLLLVGSTGFAVVSALAAFAPTGAVLVAARALLGLFGSMLMPATLSLLRNIFHDPTQRRTAIAVWATGFSAGGALGPVLGGFLLEHFWWGSVLLIAVPVLLPLLVLAPVLVPESRNPAPGPVDVPSAVLIMTAMVGLVHGLKDLGAHGPSPAVAAAVLLAAAAGTLFVRRQLRRPVPMLDLRLFRHAPFTGGLLNNLVASTTFIGFLFFVSQYLQLVEGVPPMLAGLALLPGAAVTIVSGLVAVHVVGVVRPAFVLGGGLLLMASGFLLVLLGDLSGGTVLVVALMVIGLGSGAAQTIAGDLILAEVAPEQAGAASAISETAYELGAGLGVAVLGTAVTATYAHRVVPPPGLAPDQAATAAETLGGAVDVAGALDPGAADQLLTSAVAAFEAGVHLSAGIGAVLLGVTSVVVALLLRRVPRLRRR</sequence>
<comment type="caution">
    <text evidence="9">The sequence shown here is derived from an EMBL/GenBank/DDBJ whole genome shotgun (WGS) entry which is preliminary data.</text>
</comment>
<feature type="transmembrane region" description="Helical" evidence="7">
    <location>
        <begin position="172"/>
        <end position="194"/>
    </location>
</feature>
<evidence type="ECO:0000259" key="8">
    <source>
        <dbReference type="PROSITE" id="PS50850"/>
    </source>
</evidence>
<dbReference type="SUPFAM" id="SSF103473">
    <property type="entry name" value="MFS general substrate transporter"/>
    <property type="match status" value="1"/>
</dbReference>
<feature type="transmembrane region" description="Helical" evidence="7">
    <location>
        <begin position="237"/>
        <end position="256"/>
    </location>
</feature>
<feature type="transmembrane region" description="Helical" evidence="7">
    <location>
        <begin position="18"/>
        <end position="42"/>
    </location>
</feature>
<keyword evidence="6 7" id="KW-0472">Membrane</keyword>
<evidence type="ECO:0000256" key="2">
    <source>
        <dbReference type="ARBA" id="ARBA00022448"/>
    </source>
</evidence>
<dbReference type="InterPro" id="IPR036259">
    <property type="entry name" value="MFS_trans_sf"/>
</dbReference>
<evidence type="ECO:0000256" key="4">
    <source>
        <dbReference type="ARBA" id="ARBA00022692"/>
    </source>
</evidence>
<feature type="transmembrane region" description="Helical" evidence="7">
    <location>
        <begin position="277"/>
        <end position="298"/>
    </location>
</feature>
<dbReference type="CDD" id="cd17321">
    <property type="entry name" value="MFS_MMR_MDR_like"/>
    <property type="match status" value="1"/>
</dbReference>
<feature type="transmembrane region" description="Helical" evidence="7">
    <location>
        <begin position="54"/>
        <end position="74"/>
    </location>
</feature>
<dbReference type="PROSITE" id="PS50850">
    <property type="entry name" value="MFS"/>
    <property type="match status" value="1"/>
</dbReference>
<dbReference type="GO" id="GO:0022857">
    <property type="term" value="F:transmembrane transporter activity"/>
    <property type="evidence" value="ECO:0007669"/>
    <property type="project" value="InterPro"/>
</dbReference>
<dbReference type="PANTHER" id="PTHR42718:SF47">
    <property type="entry name" value="METHYL VIOLOGEN RESISTANCE PROTEIN SMVA"/>
    <property type="match status" value="1"/>
</dbReference>
<dbReference type="PRINTS" id="PR01036">
    <property type="entry name" value="TCRTETB"/>
</dbReference>
<feature type="transmembrane region" description="Helical" evidence="7">
    <location>
        <begin position="206"/>
        <end position="225"/>
    </location>
</feature>
<feature type="transmembrane region" description="Helical" evidence="7">
    <location>
        <begin position="476"/>
        <end position="500"/>
    </location>
</feature>
<accession>A0A6N8GLM6</accession>
<name>A0A6N8GLM6_9MICC</name>
<evidence type="ECO:0000313" key="9">
    <source>
        <dbReference type="EMBL" id="MUN64026.1"/>
    </source>
</evidence>
<dbReference type="Pfam" id="PF07690">
    <property type="entry name" value="MFS_1"/>
    <property type="match status" value="1"/>
</dbReference>
<dbReference type="AlphaFoldDB" id="A0A6N8GLM6"/>
<dbReference type="RefSeq" id="WP_156269892.1">
    <property type="nucleotide sequence ID" value="NZ_WOGU01000010.1"/>
</dbReference>
<dbReference type="PANTHER" id="PTHR42718">
    <property type="entry name" value="MAJOR FACILITATOR SUPERFAMILY MULTIDRUG TRANSPORTER MFSC"/>
    <property type="match status" value="1"/>
</dbReference>
<feature type="transmembrane region" description="Helical" evidence="7">
    <location>
        <begin position="338"/>
        <end position="357"/>
    </location>
</feature>
<dbReference type="Proteomes" id="UP000436989">
    <property type="component" value="Unassembled WGS sequence"/>
</dbReference>